<dbReference type="InterPro" id="IPR000836">
    <property type="entry name" value="PRTase_dom"/>
</dbReference>
<reference evidence="4 5" key="1">
    <citation type="submission" date="2017-09" db="EMBL/GenBank/DDBJ databases">
        <title>Depth-based differentiation of microbial function through sediment-hosted aquifers and enrichment of novel symbionts in the deep terrestrial subsurface.</title>
        <authorList>
            <person name="Probst A.J."/>
            <person name="Ladd B."/>
            <person name="Jarett J.K."/>
            <person name="Geller-Mcgrath D.E."/>
            <person name="Sieber C.M."/>
            <person name="Emerson J.B."/>
            <person name="Anantharaman K."/>
            <person name="Thomas B.C."/>
            <person name="Malmstrom R."/>
            <person name="Stieglmeier M."/>
            <person name="Klingl A."/>
            <person name="Woyke T."/>
            <person name="Ryan C.M."/>
            <person name="Banfield J.F."/>
        </authorList>
    </citation>
    <scope>NUCLEOTIDE SEQUENCE [LARGE SCALE GENOMIC DNA]</scope>
    <source>
        <strain evidence="4">CG10_big_fil_rev_8_21_14_0_10_50_16</strain>
    </source>
</reference>
<name>A0A2H0RLB8_9BACT</name>
<evidence type="ECO:0000313" key="5">
    <source>
        <dbReference type="Proteomes" id="UP000230084"/>
    </source>
</evidence>
<dbReference type="Pfam" id="PF18912">
    <property type="entry name" value="DZR_2"/>
    <property type="match status" value="1"/>
</dbReference>
<dbReference type="InterPro" id="IPR044005">
    <property type="entry name" value="DZR_2"/>
</dbReference>
<dbReference type="Proteomes" id="UP000230084">
    <property type="component" value="Unassembled WGS sequence"/>
</dbReference>
<evidence type="ECO:0008006" key="6">
    <source>
        <dbReference type="Google" id="ProtNLM"/>
    </source>
</evidence>
<dbReference type="PANTHER" id="PTHR47505">
    <property type="entry name" value="DNA UTILIZATION PROTEIN YHGH"/>
    <property type="match status" value="1"/>
</dbReference>
<evidence type="ECO:0000313" key="4">
    <source>
        <dbReference type="EMBL" id="PIR47293.1"/>
    </source>
</evidence>
<dbReference type="EMBL" id="PCYM01000010">
    <property type="protein sequence ID" value="PIR47293.1"/>
    <property type="molecule type" value="Genomic_DNA"/>
</dbReference>
<comment type="caution">
    <text evidence="4">The sequence shown here is derived from an EMBL/GenBank/DDBJ whole genome shotgun (WGS) entry which is preliminary data.</text>
</comment>
<dbReference type="SUPFAM" id="SSF53271">
    <property type="entry name" value="PRTase-like"/>
    <property type="match status" value="1"/>
</dbReference>
<dbReference type="InterPro" id="IPR029057">
    <property type="entry name" value="PRTase-like"/>
</dbReference>
<dbReference type="PANTHER" id="PTHR47505:SF1">
    <property type="entry name" value="DNA UTILIZATION PROTEIN YHGH"/>
    <property type="match status" value="1"/>
</dbReference>
<dbReference type="InterPro" id="IPR051910">
    <property type="entry name" value="ComF/GntX_DNA_util-trans"/>
</dbReference>
<dbReference type="CDD" id="cd06223">
    <property type="entry name" value="PRTases_typeI"/>
    <property type="match status" value="1"/>
</dbReference>
<organism evidence="4 5">
    <name type="scientific">Candidatus Uhrbacteria bacterium CG10_big_fil_rev_8_21_14_0_10_50_16</name>
    <dbReference type="NCBI Taxonomy" id="1975039"/>
    <lineage>
        <taxon>Bacteria</taxon>
        <taxon>Candidatus Uhriibacteriota</taxon>
    </lineage>
</organism>
<feature type="domain" description="Phosphoribosyltransferase" evidence="2">
    <location>
        <begin position="144"/>
        <end position="229"/>
    </location>
</feature>
<protein>
    <recommendedName>
        <fullName evidence="6">Phosphoribosyltransferase domain-containing protein</fullName>
    </recommendedName>
</protein>
<dbReference type="AlphaFoldDB" id="A0A2H0RLB8"/>
<feature type="domain" description="Double zinc ribbon" evidence="3">
    <location>
        <begin position="11"/>
        <end position="58"/>
    </location>
</feature>
<sequence>MAVGLFKTLKDTIFPLSCVGCQRDGELLCTVCRAGFVFRNTQHCPVCEAPTVYGSTCAEHVGGDLDGVVALGWYANPQLQTLIRQWKYGYVREAEPVIERLVSVWMNQTQQLPTGEWVVVPVPLHPIRERQRGFNQASILSRMVSDELGIPMDTLILIRTRHVLKAQAKMEDKTKRAANHLDHFRVDGQAPRQVILVDDVYTTGKTMQACARVLKRAGAQTVWGCVLARGD</sequence>
<proteinExistence type="inferred from homology"/>
<evidence type="ECO:0000256" key="1">
    <source>
        <dbReference type="ARBA" id="ARBA00008007"/>
    </source>
</evidence>
<evidence type="ECO:0000259" key="3">
    <source>
        <dbReference type="Pfam" id="PF18912"/>
    </source>
</evidence>
<evidence type="ECO:0000259" key="2">
    <source>
        <dbReference type="Pfam" id="PF00156"/>
    </source>
</evidence>
<dbReference type="Gene3D" id="3.40.50.2020">
    <property type="match status" value="1"/>
</dbReference>
<accession>A0A2H0RLB8</accession>
<gene>
    <name evidence="4" type="ORF">COV06_04385</name>
</gene>
<dbReference type="Pfam" id="PF00156">
    <property type="entry name" value="Pribosyltran"/>
    <property type="match status" value="1"/>
</dbReference>
<comment type="similarity">
    <text evidence="1">Belongs to the ComF/GntX family.</text>
</comment>